<proteinExistence type="predicted"/>
<organism evidence="2 3">
    <name type="scientific">Plasmodium falciparum (isolate Dd2)</name>
    <dbReference type="NCBI Taxonomy" id="57267"/>
    <lineage>
        <taxon>Eukaryota</taxon>
        <taxon>Sar</taxon>
        <taxon>Alveolata</taxon>
        <taxon>Apicomplexa</taxon>
        <taxon>Aconoidasida</taxon>
        <taxon>Haemosporida</taxon>
        <taxon>Plasmodiidae</taxon>
        <taxon>Plasmodium</taxon>
        <taxon>Plasmodium (Laverania)</taxon>
    </lineage>
</organism>
<dbReference type="Proteomes" id="UP000054282">
    <property type="component" value="Unassembled WGS sequence"/>
</dbReference>
<evidence type="ECO:0000256" key="1">
    <source>
        <dbReference type="SAM" id="Coils"/>
    </source>
</evidence>
<reference evidence="3" key="2">
    <citation type="submission" date="2006-09" db="EMBL/GenBank/DDBJ databases">
        <title>The genome sequence of Plasmodium falciparum Dd2.</title>
        <authorList>
            <consortium name="The Broad Institute Genome Sequencing Platform"/>
            <person name="Birren B."/>
            <person name="Lander E."/>
            <person name="Galagan J."/>
            <person name="Nusbaum C."/>
            <person name="Devon K."/>
            <person name="Henn M."/>
            <person name="Jaffe D."/>
            <person name="Butler J."/>
            <person name="Alvarez P."/>
            <person name="Gnerre S."/>
            <person name="Grabherr M."/>
            <person name="Kleber M."/>
            <person name="Mauceli E."/>
            <person name="Brockman W."/>
            <person name="MacCallum I.A."/>
            <person name="Rounsley S."/>
            <person name="Young S."/>
            <person name="LaButti K."/>
            <person name="Pushparaj V."/>
            <person name="DeCaprio D."/>
            <person name="Crawford M."/>
            <person name="Koehrsen M."/>
            <person name="Engels R."/>
            <person name="Montgomery P."/>
            <person name="Pearson M."/>
            <person name="Howarth C."/>
            <person name="Larson L."/>
            <person name="Luoma S."/>
            <person name="White J."/>
            <person name="Kodira C."/>
            <person name="Zeng Q."/>
            <person name="O'Leary S."/>
            <person name="Yandava C."/>
            <person name="Alvarado L."/>
            <person name="Wirth D."/>
            <person name="Volkman S."/>
            <person name="Hartl D."/>
        </authorList>
    </citation>
    <scope>NUCLEOTIDE SEQUENCE [LARGE SCALE GENOMIC DNA]</scope>
</reference>
<protein>
    <submittedName>
        <fullName evidence="2">Uncharacterized protein</fullName>
    </submittedName>
</protein>
<keyword evidence="1" id="KW-0175">Coiled coil</keyword>
<evidence type="ECO:0000313" key="3">
    <source>
        <dbReference type="Proteomes" id="UP000054282"/>
    </source>
</evidence>
<name>A0A0L7M5T0_PLAF4</name>
<reference evidence="3" key="1">
    <citation type="submission" date="2006-09" db="EMBL/GenBank/DDBJ databases">
        <title>Annotation of Plasmodium falciparum Dd2.</title>
        <authorList>
            <consortium name="The Broad Institute Genome Sequencing Platform"/>
            <person name="Volkman S.K."/>
            <person name="Neafsey D.E."/>
            <person name="Dash A.P."/>
            <person name="Chitnis C.E."/>
            <person name="Hartl D.L."/>
            <person name="Young S.K."/>
            <person name="Zeng Q."/>
            <person name="Koehrsen M."/>
            <person name="Alvarado L."/>
            <person name="Berlin A."/>
            <person name="Borenstein D."/>
            <person name="Chapman S.B."/>
            <person name="Chen Z."/>
            <person name="Engels R."/>
            <person name="Freedman E."/>
            <person name="Gellesch M."/>
            <person name="Goldberg J."/>
            <person name="Griggs A."/>
            <person name="Gujja S."/>
            <person name="Heilman E.R."/>
            <person name="Heiman D.I."/>
            <person name="Howarth C."/>
            <person name="Jen D."/>
            <person name="Larson L."/>
            <person name="Mehta T."/>
            <person name="Neiman D."/>
            <person name="Park D."/>
            <person name="Pearson M."/>
            <person name="Roberts A."/>
            <person name="Saif S."/>
            <person name="Shea T."/>
            <person name="Shenoy N."/>
            <person name="Sisk P."/>
            <person name="Stolte C."/>
            <person name="Sykes S."/>
            <person name="Walk T."/>
            <person name="White J."/>
            <person name="Yandava C."/>
            <person name="Haas B."/>
            <person name="Henn M.R."/>
            <person name="Nusbaum C."/>
            <person name="Birren B."/>
        </authorList>
    </citation>
    <scope>NUCLEOTIDE SEQUENCE [LARGE SCALE GENOMIC DNA]</scope>
</reference>
<dbReference type="KEGG" id="pfd:PFDG_04688"/>
<evidence type="ECO:0000313" key="2">
    <source>
        <dbReference type="EMBL" id="KOB88199.1"/>
    </source>
</evidence>
<accession>A0A0L7M5T0</accession>
<sequence length="111" mass="13226">MRNPTDWLVEGTNIVILFDEFGGNPYKVEIVREILHGALHNYFKTKEEKERNKQNYQNIIENIITHNIYINSSYDDITEETNTENIQNSHKTKIFYPSFIFITDIKLLHFC</sequence>
<feature type="coiled-coil region" evidence="1">
    <location>
        <begin position="39"/>
        <end position="66"/>
    </location>
</feature>
<dbReference type="EMBL" id="DS016966">
    <property type="protein sequence ID" value="KOB88199.1"/>
    <property type="molecule type" value="Genomic_DNA"/>
</dbReference>
<dbReference type="AlphaFoldDB" id="A0A0L7M5T0"/>
<gene>
    <name evidence="2" type="ORF">PFDG_04688</name>
</gene>